<sequence>MSSMFSFSMATTSAVLPMASRQLILNRLLFLCFSSKARTAGTSPLSEQSRNFFSNTDNWHSR</sequence>
<dbReference type="AlphaFoldDB" id="A0A087UXB9"/>
<proteinExistence type="predicted"/>
<evidence type="ECO:0000256" key="1">
    <source>
        <dbReference type="SAM" id="MobiDB-lite"/>
    </source>
</evidence>
<reference evidence="2 3" key="1">
    <citation type="submission" date="2013-11" db="EMBL/GenBank/DDBJ databases">
        <title>Genome sequencing of Stegodyphus mimosarum.</title>
        <authorList>
            <person name="Bechsgaard J."/>
        </authorList>
    </citation>
    <scope>NUCLEOTIDE SEQUENCE [LARGE SCALE GENOMIC DNA]</scope>
</reference>
<feature type="non-terminal residue" evidence="2">
    <location>
        <position position="62"/>
    </location>
</feature>
<evidence type="ECO:0000313" key="2">
    <source>
        <dbReference type="EMBL" id="KFM82008.1"/>
    </source>
</evidence>
<organism evidence="2 3">
    <name type="scientific">Stegodyphus mimosarum</name>
    <name type="common">African social velvet spider</name>
    <dbReference type="NCBI Taxonomy" id="407821"/>
    <lineage>
        <taxon>Eukaryota</taxon>
        <taxon>Metazoa</taxon>
        <taxon>Ecdysozoa</taxon>
        <taxon>Arthropoda</taxon>
        <taxon>Chelicerata</taxon>
        <taxon>Arachnida</taxon>
        <taxon>Araneae</taxon>
        <taxon>Araneomorphae</taxon>
        <taxon>Entelegynae</taxon>
        <taxon>Eresoidea</taxon>
        <taxon>Eresidae</taxon>
        <taxon>Stegodyphus</taxon>
    </lineage>
</organism>
<name>A0A087UXB9_STEMI</name>
<feature type="region of interest" description="Disordered" evidence="1">
    <location>
        <begin position="39"/>
        <end position="62"/>
    </location>
</feature>
<accession>A0A087UXB9</accession>
<dbReference type="Proteomes" id="UP000054359">
    <property type="component" value="Unassembled WGS sequence"/>
</dbReference>
<gene>
    <name evidence="2" type="ORF">X975_09605</name>
</gene>
<dbReference type="EMBL" id="KK122141">
    <property type="protein sequence ID" value="KFM82008.1"/>
    <property type="molecule type" value="Genomic_DNA"/>
</dbReference>
<evidence type="ECO:0000313" key="3">
    <source>
        <dbReference type="Proteomes" id="UP000054359"/>
    </source>
</evidence>
<protein>
    <submittedName>
        <fullName evidence="2">Uncharacterized protein</fullName>
    </submittedName>
</protein>
<keyword evidence="3" id="KW-1185">Reference proteome</keyword>